<dbReference type="Proteomes" id="UP000185557">
    <property type="component" value="Unassembled WGS sequence"/>
</dbReference>
<feature type="compositionally biased region" description="Polar residues" evidence="1">
    <location>
        <begin position="334"/>
        <end position="347"/>
    </location>
</feature>
<dbReference type="InterPro" id="IPR029044">
    <property type="entry name" value="Nucleotide-diphossugar_trans"/>
</dbReference>
<proteinExistence type="predicted"/>
<dbReference type="InterPro" id="IPR001173">
    <property type="entry name" value="Glyco_trans_2-like"/>
</dbReference>
<dbReference type="EMBL" id="MRCG01000009">
    <property type="protein sequence ID" value="OKH47423.1"/>
    <property type="molecule type" value="Genomic_DNA"/>
</dbReference>
<feature type="domain" description="Glycosyltransferase 2-like" evidence="2">
    <location>
        <begin position="6"/>
        <end position="152"/>
    </location>
</feature>
<dbReference type="GO" id="GO:0016758">
    <property type="term" value="F:hexosyltransferase activity"/>
    <property type="evidence" value="ECO:0007669"/>
    <property type="project" value="UniProtKB-ARBA"/>
</dbReference>
<dbReference type="OrthoDB" id="9771846at2"/>
<evidence type="ECO:0000259" key="2">
    <source>
        <dbReference type="Pfam" id="PF00535"/>
    </source>
</evidence>
<keyword evidence="4" id="KW-1185">Reference proteome</keyword>
<dbReference type="Gene3D" id="3.90.550.10">
    <property type="entry name" value="Spore Coat Polysaccharide Biosynthesis Protein SpsA, Chain A"/>
    <property type="match status" value="1"/>
</dbReference>
<dbReference type="SUPFAM" id="SSF53448">
    <property type="entry name" value="Nucleotide-diphospho-sugar transferases"/>
    <property type="match status" value="1"/>
</dbReference>
<dbReference type="PANTHER" id="PTHR22916">
    <property type="entry name" value="GLYCOSYLTRANSFERASE"/>
    <property type="match status" value="1"/>
</dbReference>
<accession>A0A1U7J4C8</accession>
<evidence type="ECO:0000313" key="4">
    <source>
        <dbReference type="Proteomes" id="UP000185557"/>
    </source>
</evidence>
<protein>
    <recommendedName>
        <fullName evidence="2">Glycosyltransferase 2-like domain-containing protein</fullName>
    </recommendedName>
</protein>
<reference evidence="3 4" key="1">
    <citation type="submission" date="2016-11" db="EMBL/GenBank/DDBJ databases">
        <title>Draft Genome Sequences of Nine Cyanobacterial Strains from Diverse Habitats.</title>
        <authorList>
            <person name="Zhu T."/>
            <person name="Hou S."/>
            <person name="Lu X."/>
            <person name="Hess W.R."/>
        </authorList>
    </citation>
    <scope>NUCLEOTIDE SEQUENCE [LARGE SCALE GENOMIC DNA]</scope>
    <source>
        <strain evidence="3 4">NIES-30</strain>
    </source>
</reference>
<dbReference type="Pfam" id="PF00535">
    <property type="entry name" value="Glycos_transf_2"/>
    <property type="match status" value="1"/>
</dbReference>
<comment type="caution">
    <text evidence="3">The sequence shown here is derived from an EMBL/GenBank/DDBJ whole genome shotgun (WGS) entry which is preliminary data.</text>
</comment>
<dbReference type="PANTHER" id="PTHR22916:SF3">
    <property type="entry name" value="UDP-GLCNAC:BETAGAL BETA-1,3-N-ACETYLGLUCOSAMINYLTRANSFERASE-LIKE PROTEIN 1"/>
    <property type="match status" value="1"/>
</dbReference>
<dbReference type="AlphaFoldDB" id="A0A1U7J4C8"/>
<feature type="region of interest" description="Disordered" evidence="1">
    <location>
        <begin position="323"/>
        <end position="347"/>
    </location>
</feature>
<evidence type="ECO:0000313" key="3">
    <source>
        <dbReference type="EMBL" id="OKH47423.1"/>
    </source>
</evidence>
<gene>
    <name evidence="3" type="ORF">NIES30_13190</name>
</gene>
<organism evidence="3 4">
    <name type="scientific">Phormidium tenue NIES-30</name>
    <dbReference type="NCBI Taxonomy" id="549789"/>
    <lineage>
        <taxon>Bacteria</taxon>
        <taxon>Bacillati</taxon>
        <taxon>Cyanobacteriota</taxon>
        <taxon>Cyanophyceae</taxon>
        <taxon>Oscillatoriophycideae</taxon>
        <taxon>Oscillatoriales</taxon>
        <taxon>Oscillatoriaceae</taxon>
        <taxon>Phormidium</taxon>
    </lineage>
</organism>
<dbReference type="RefSeq" id="WP_073608899.1">
    <property type="nucleotide sequence ID" value="NZ_MRCG01000009.1"/>
</dbReference>
<sequence>MSLKYSVVIPTLNRSNKLRKTLDSVLSQTVDGELEVVVIDNCSDDDTQTLLAEPAYSAVRVIRQPVRVARIQNFMTALKAATGDYVSILFDDEEMLPGNLLMKGQVMSEYPEVVAVTSSIMKRGLDGHMSLDSISRPGFTIEARGEYLRNMFTTWPGGLPQVLMRRSALDHLEIEARDEPLDADAFVMKLSTLGSIATLPEGLVTETVTDSEMVRNGLLERVEVAGEPGNFVSLPTIWFGWSHYRMRIEHLLQSNDLSNRQMRLLRRVAYRVFRKDVWKAAFCRWKVTKSIKQALKLLLRAGAFDPFLLLPPVDLLLRRKATGKSRPTPLPGSRRSSTGIPLKVSQM</sequence>
<dbReference type="STRING" id="549789.NIES30_13190"/>
<dbReference type="CDD" id="cd00761">
    <property type="entry name" value="Glyco_tranf_GTA_type"/>
    <property type="match status" value="1"/>
</dbReference>
<name>A0A1U7J4C8_9CYAN</name>
<evidence type="ECO:0000256" key="1">
    <source>
        <dbReference type="SAM" id="MobiDB-lite"/>
    </source>
</evidence>